<accession>A0ABT1I878</accession>
<name>A0ABT1I878_9PSEU</name>
<dbReference type="PANTHER" id="PTHR43162:SF1">
    <property type="entry name" value="PRESTALK A DIFFERENTIATION PROTEIN A"/>
    <property type="match status" value="1"/>
</dbReference>
<dbReference type="Gene3D" id="3.40.50.720">
    <property type="entry name" value="NAD(P)-binding Rossmann-like Domain"/>
    <property type="match status" value="1"/>
</dbReference>
<evidence type="ECO:0000259" key="1">
    <source>
        <dbReference type="Pfam" id="PF13460"/>
    </source>
</evidence>
<evidence type="ECO:0000313" key="3">
    <source>
        <dbReference type="Proteomes" id="UP001205185"/>
    </source>
</evidence>
<feature type="domain" description="NAD(P)-binding" evidence="1">
    <location>
        <begin position="7"/>
        <end position="168"/>
    </location>
</feature>
<dbReference type="PANTHER" id="PTHR43162">
    <property type="match status" value="1"/>
</dbReference>
<dbReference type="Gene3D" id="3.90.25.10">
    <property type="entry name" value="UDP-galactose 4-epimerase, domain 1"/>
    <property type="match status" value="1"/>
</dbReference>
<reference evidence="2 3" key="1">
    <citation type="submission" date="2022-06" db="EMBL/GenBank/DDBJ databases">
        <title>Genomic Encyclopedia of Archaeal and Bacterial Type Strains, Phase II (KMG-II): from individual species to whole genera.</title>
        <authorList>
            <person name="Goeker M."/>
        </authorList>
    </citation>
    <scope>NUCLEOTIDE SEQUENCE [LARGE SCALE GENOMIC DNA]</scope>
    <source>
        <strain evidence="2 3">DSM 44255</strain>
    </source>
</reference>
<proteinExistence type="predicted"/>
<keyword evidence="3" id="KW-1185">Reference proteome</keyword>
<organism evidence="2 3">
    <name type="scientific">Actinokineospora diospyrosa</name>
    <dbReference type="NCBI Taxonomy" id="103728"/>
    <lineage>
        <taxon>Bacteria</taxon>
        <taxon>Bacillati</taxon>
        <taxon>Actinomycetota</taxon>
        <taxon>Actinomycetes</taxon>
        <taxon>Pseudonocardiales</taxon>
        <taxon>Pseudonocardiaceae</taxon>
        <taxon>Actinokineospora</taxon>
    </lineage>
</organism>
<comment type="caution">
    <text evidence="2">The sequence shown here is derived from an EMBL/GenBank/DDBJ whole genome shotgun (WGS) entry which is preliminary data.</text>
</comment>
<protein>
    <submittedName>
        <fullName evidence="2">Uncharacterized conserved protein YbjT, contains NAD(P)-binding and DUF2867 domains</fullName>
    </submittedName>
</protein>
<gene>
    <name evidence="2" type="ORF">LV75_001331</name>
</gene>
<evidence type="ECO:0000313" key="2">
    <source>
        <dbReference type="EMBL" id="MCP2268844.1"/>
    </source>
</evidence>
<dbReference type="InterPro" id="IPR016040">
    <property type="entry name" value="NAD(P)-bd_dom"/>
</dbReference>
<dbReference type="RefSeq" id="WP_253885786.1">
    <property type="nucleotide sequence ID" value="NZ_BAAAVB010000001.1"/>
</dbReference>
<dbReference type="Pfam" id="PF13460">
    <property type="entry name" value="NAD_binding_10"/>
    <property type="match status" value="1"/>
</dbReference>
<dbReference type="InterPro" id="IPR051604">
    <property type="entry name" value="Ergot_Alk_Oxidoreductase"/>
</dbReference>
<dbReference type="Proteomes" id="UP001205185">
    <property type="component" value="Unassembled WGS sequence"/>
</dbReference>
<dbReference type="SUPFAM" id="SSF51735">
    <property type="entry name" value="NAD(P)-binding Rossmann-fold domains"/>
    <property type="match status" value="1"/>
</dbReference>
<dbReference type="InterPro" id="IPR036291">
    <property type="entry name" value="NAD(P)-bd_dom_sf"/>
</dbReference>
<dbReference type="EMBL" id="JAMTCO010000003">
    <property type="protein sequence ID" value="MCP2268844.1"/>
    <property type="molecule type" value="Genomic_DNA"/>
</dbReference>
<sequence length="270" mass="28745">MTILVLGATGKTGRRLHRALHEAGEPVRAASRQSPTRFDWSIPDTWAGALSGASALYLVAPDDPTPIKAFVDQAAESGVRRFVVLSGRGLDTPAGAIFPGMAEAERAVRDLGVEWTVLRPNNFNQNFNEDLFHGPLLAGRLALPAGAVPEPFIDAQDIADVAATVLTNGGHHGKTYDLSGPEALTFAEAVDIIAQAAGRPIKYEELTPTEYANELHAAGVPTEVVSILNGLFAYLQTGQSAPPTTHVEDLLGRPARRFTDYATKAAEAWS</sequence>